<keyword evidence="4" id="KW-1185">Reference proteome</keyword>
<evidence type="ECO:0000313" key="4">
    <source>
        <dbReference type="Proteomes" id="UP001268256"/>
    </source>
</evidence>
<feature type="domain" description="KAP NTPase" evidence="2">
    <location>
        <begin position="20"/>
        <end position="227"/>
    </location>
</feature>
<dbReference type="Gene3D" id="3.40.50.300">
    <property type="entry name" value="P-loop containing nucleotide triphosphate hydrolases"/>
    <property type="match status" value="1"/>
</dbReference>
<protein>
    <recommendedName>
        <fullName evidence="2">KAP NTPase domain-containing protein</fullName>
    </recommendedName>
</protein>
<organism evidence="3 4">
    <name type="scientific">Pseudocalidococcus azoricus BACA0444</name>
    <dbReference type="NCBI Taxonomy" id="2918990"/>
    <lineage>
        <taxon>Bacteria</taxon>
        <taxon>Bacillati</taxon>
        <taxon>Cyanobacteriota</taxon>
        <taxon>Cyanophyceae</taxon>
        <taxon>Acaryochloridales</taxon>
        <taxon>Thermosynechococcaceae</taxon>
        <taxon>Pseudocalidococcus</taxon>
        <taxon>Pseudocalidococcus azoricus</taxon>
    </lineage>
</organism>
<comment type="caution">
    <text evidence="3">The sequence shown here is derived from an EMBL/GenBank/DDBJ whole genome shotgun (WGS) entry which is preliminary data.</text>
</comment>
<dbReference type="Proteomes" id="UP001268256">
    <property type="component" value="Unassembled WGS sequence"/>
</dbReference>
<evidence type="ECO:0000256" key="1">
    <source>
        <dbReference type="SAM" id="Coils"/>
    </source>
</evidence>
<dbReference type="AlphaFoldDB" id="A0AAE4FU50"/>
<accession>A0AAE4FU50</accession>
<dbReference type="SUPFAM" id="SSF52540">
    <property type="entry name" value="P-loop containing nucleoside triphosphate hydrolases"/>
    <property type="match status" value="1"/>
</dbReference>
<name>A0AAE4FU50_9CYAN</name>
<dbReference type="InterPro" id="IPR027417">
    <property type="entry name" value="P-loop_NTPase"/>
</dbReference>
<dbReference type="RefSeq" id="WP_322879456.1">
    <property type="nucleotide sequence ID" value="NZ_JAVMIP010000024.1"/>
</dbReference>
<feature type="coiled-coil region" evidence="1">
    <location>
        <begin position="76"/>
        <end position="103"/>
    </location>
</feature>
<feature type="non-terminal residue" evidence="3">
    <location>
        <position position="267"/>
    </location>
</feature>
<evidence type="ECO:0000313" key="3">
    <source>
        <dbReference type="EMBL" id="MDS3862246.1"/>
    </source>
</evidence>
<dbReference type="InterPro" id="IPR011646">
    <property type="entry name" value="KAP_P-loop"/>
</dbReference>
<dbReference type="EMBL" id="JAVMIP010000024">
    <property type="protein sequence ID" value="MDS3862246.1"/>
    <property type="molecule type" value="Genomic_DNA"/>
</dbReference>
<evidence type="ECO:0000259" key="2">
    <source>
        <dbReference type="Pfam" id="PF07693"/>
    </source>
</evidence>
<keyword evidence="1" id="KW-0175">Coiled coil</keyword>
<reference evidence="4" key="1">
    <citation type="submission" date="2023-07" db="EMBL/GenBank/DDBJ databases">
        <authorList>
            <person name="Luz R."/>
            <person name="Cordeiro R."/>
            <person name="Fonseca A."/>
            <person name="Goncalves V."/>
        </authorList>
    </citation>
    <scope>NUCLEOTIDE SEQUENCE [LARGE SCALE GENOMIC DNA]</scope>
    <source>
        <strain evidence="4">BACA0444</strain>
    </source>
</reference>
<sequence>MNSTATIENTLNSFFSENKFSVLVLRGAWGIGKTYFWENYISEKINKKEIEQTAYSYVSLFGLHGLSELKSRIFRVGKILKTKKEVEKELEDSSQEENQILRAMLDIRSSGQNLLRSLGRISQISKLLPQSKDFSPIIDLVEYSLINNYLICLDDIERKEDDLTIRQIMGYVDEISKRKKCKVILILNDKTLSQRDLEEFNKYREKVVDLEIEYQPTIRDNLLKVFELNYLFFEDFVNVFQILNVSNIRIFTAYSSLSWYTFSEAVS</sequence>
<gene>
    <name evidence="3" type="ORF">RIF25_15705</name>
</gene>
<proteinExistence type="predicted"/>
<dbReference type="Pfam" id="PF07693">
    <property type="entry name" value="KAP_NTPase"/>
    <property type="match status" value="1"/>
</dbReference>